<dbReference type="InterPro" id="IPR044974">
    <property type="entry name" value="Disease_R_plants"/>
</dbReference>
<dbReference type="InterPro" id="IPR058922">
    <property type="entry name" value="WHD_DRP"/>
</dbReference>
<comment type="caution">
    <text evidence="10">The sequence shown here is derived from an EMBL/GenBank/DDBJ whole genome shotgun (WGS) entry which is preliminary data.</text>
</comment>
<proteinExistence type="inferred from homology"/>
<organism evidence="10 11">
    <name type="scientific">Perilla frutescens var. hirtella</name>
    <name type="common">Perilla citriodora</name>
    <name type="synonym">Perilla setoyensis</name>
    <dbReference type="NCBI Taxonomy" id="608512"/>
    <lineage>
        <taxon>Eukaryota</taxon>
        <taxon>Viridiplantae</taxon>
        <taxon>Streptophyta</taxon>
        <taxon>Embryophyta</taxon>
        <taxon>Tracheophyta</taxon>
        <taxon>Spermatophyta</taxon>
        <taxon>Magnoliopsida</taxon>
        <taxon>eudicotyledons</taxon>
        <taxon>Gunneridae</taxon>
        <taxon>Pentapetalae</taxon>
        <taxon>asterids</taxon>
        <taxon>lamiids</taxon>
        <taxon>Lamiales</taxon>
        <taxon>Lamiaceae</taxon>
        <taxon>Nepetoideae</taxon>
        <taxon>Elsholtzieae</taxon>
        <taxon>Perilla</taxon>
    </lineage>
</organism>
<dbReference type="InterPro" id="IPR027417">
    <property type="entry name" value="P-loop_NTPase"/>
</dbReference>
<keyword evidence="4" id="KW-0547">Nucleotide-binding</keyword>
<dbReference type="Proteomes" id="UP001190926">
    <property type="component" value="Unassembled WGS sequence"/>
</dbReference>
<dbReference type="FunFam" id="3.40.50.300:FF:001091">
    <property type="entry name" value="Probable disease resistance protein At1g61300"/>
    <property type="match status" value="1"/>
</dbReference>
<dbReference type="SUPFAM" id="SSF52058">
    <property type="entry name" value="L domain-like"/>
    <property type="match status" value="1"/>
</dbReference>
<evidence type="ECO:0000313" key="11">
    <source>
        <dbReference type="Proteomes" id="UP001190926"/>
    </source>
</evidence>
<comment type="similarity">
    <text evidence="1">Belongs to the disease resistance NB-LRR family.</text>
</comment>
<dbReference type="CDD" id="cd14798">
    <property type="entry name" value="RX-CC_like"/>
    <property type="match status" value="1"/>
</dbReference>
<feature type="domain" description="Disease resistance protein winged helix" evidence="9">
    <location>
        <begin position="418"/>
        <end position="486"/>
    </location>
</feature>
<evidence type="ECO:0000256" key="1">
    <source>
        <dbReference type="ARBA" id="ARBA00008894"/>
    </source>
</evidence>
<dbReference type="EMBL" id="SDAM02029508">
    <property type="protein sequence ID" value="KAH6756794.1"/>
    <property type="molecule type" value="Genomic_DNA"/>
</dbReference>
<dbReference type="Gene3D" id="1.10.10.10">
    <property type="entry name" value="Winged helix-like DNA-binding domain superfamily/Winged helix DNA-binding domain"/>
    <property type="match status" value="1"/>
</dbReference>
<dbReference type="Gene3D" id="1.10.8.430">
    <property type="entry name" value="Helical domain of apoptotic protease-activating factors"/>
    <property type="match status" value="1"/>
</dbReference>
<dbReference type="GO" id="GO:0043531">
    <property type="term" value="F:ADP binding"/>
    <property type="evidence" value="ECO:0007669"/>
    <property type="project" value="InterPro"/>
</dbReference>
<keyword evidence="2" id="KW-0433">Leucine-rich repeat</keyword>
<protein>
    <submittedName>
        <fullName evidence="10">Uncharacterized protein</fullName>
    </submittedName>
</protein>
<accession>A0AAD4IQ50</accession>
<keyword evidence="3" id="KW-0677">Repeat</keyword>
<dbReference type="GO" id="GO:0005524">
    <property type="term" value="F:ATP binding"/>
    <property type="evidence" value="ECO:0007669"/>
    <property type="project" value="UniProtKB-KW"/>
</dbReference>
<dbReference type="InterPro" id="IPR041118">
    <property type="entry name" value="Rx_N"/>
</dbReference>
<evidence type="ECO:0000256" key="3">
    <source>
        <dbReference type="ARBA" id="ARBA00022737"/>
    </source>
</evidence>
<keyword evidence="6" id="KW-0067">ATP-binding</keyword>
<evidence type="ECO:0000256" key="5">
    <source>
        <dbReference type="ARBA" id="ARBA00022821"/>
    </source>
</evidence>
<dbReference type="InterPro" id="IPR002182">
    <property type="entry name" value="NB-ARC"/>
</dbReference>
<gene>
    <name evidence="10" type="ORF">C2S53_008061</name>
</gene>
<evidence type="ECO:0000313" key="10">
    <source>
        <dbReference type="EMBL" id="KAH6756794.1"/>
    </source>
</evidence>
<dbReference type="InterPro" id="IPR038005">
    <property type="entry name" value="RX-like_CC"/>
</dbReference>
<evidence type="ECO:0000256" key="4">
    <source>
        <dbReference type="ARBA" id="ARBA00022741"/>
    </source>
</evidence>
<dbReference type="PANTHER" id="PTHR23155">
    <property type="entry name" value="DISEASE RESISTANCE PROTEIN RP"/>
    <property type="match status" value="1"/>
</dbReference>
<dbReference type="FunFam" id="1.10.10.10:FF:000322">
    <property type="entry name" value="Probable disease resistance protein At1g63360"/>
    <property type="match status" value="1"/>
</dbReference>
<sequence length="893" mass="102330">MGDGVGAGALTFLLKEVKDVVIWYKDLIGGAEIEFQLLCDELRLMKAFLAGAADKYKKDELFRELERQIREVVYDVEDTIAGCLAAVKARNSISRHLDVSPAREVKSLREHKVKPMFDKLKIDFAALETAQGGIMDEPRIKVKKDQSIRQDKVVGFEYEEQTIIGYLLDRKEELDVISIIGMPGLGKTTLAWKIYQNESISSQFPIRIWIHVSQRFNSRDVFLTILRRFSNQDMSILSDEDLIQTVRKCLEKETFMLVLDDVWSVDDWKVIQSVLSDNNGNGKVLITSREEFVGTRANVRRKPHKLRFLNETESWELLQLEVFGNLEDCPEELKGIGANIASQCDGVPLTIVVLGGILVEQSEKKRPKGVVKTEWNKVSKNVNPFLQGDKEKRILDVVKLSYDRLPDELRECFVYMGVFPEEHEIPTWTLTRLWIAEGFLQPKEGKSLEQIAEENLDDLISRNLLMVDRINPIGEVKVCQVHDMIRLFCKYKAMEQNMFQEIKTSKGVLDPPVSEVQKFHRLCFHSDLSKFLHAKPKGSHVRSFLCFYKEPVNLDPKYISTIPEAFNLLRVLDSQSIKFHEFPTRVTKLIHLRYITLYVDLLDVLPESLSLLWNLQTLVVETKSRSITMKANIWKMYRLRHVKTKAGIVLDEKWKGEAGENLQTMNRLSPESCTKEMCRRASNLKTLGIRGNLVTLFRAMSMENLGRLERLKLLNDLPYESAFDQDRLNNLPQPTCFPPYLKRLTLSNTSLNWKHMSVLAKIDTLEVLKLKDNAFTGVSWSAVGSGFRNLQSLLIINADLVVWDASHNHFPSLGCLVLKSCLKLQEIPIVLANNLEILEIERLRKSAVDSAKRIEAKKAQAQEQRKGKWMAQFKLSIGHGCEQSTNRVIGPKI</sequence>
<evidence type="ECO:0000259" key="7">
    <source>
        <dbReference type="Pfam" id="PF00931"/>
    </source>
</evidence>
<dbReference type="Pfam" id="PF18052">
    <property type="entry name" value="Rx_N"/>
    <property type="match status" value="1"/>
</dbReference>
<name>A0AAD4IQ50_PERFH</name>
<dbReference type="GO" id="GO:0098542">
    <property type="term" value="P:defense response to other organism"/>
    <property type="evidence" value="ECO:0007669"/>
    <property type="project" value="TreeGrafter"/>
</dbReference>
<reference evidence="10 11" key="1">
    <citation type="journal article" date="2021" name="Nat. Commun.">
        <title>Incipient diploidization of the medicinal plant Perilla within 10,000 years.</title>
        <authorList>
            <person name="Zhang Y."/>
            <person name="Shen Q."/>
            <person name="Leng L."/>
            <person name="Zhang D."/>
            <person name="Chen S."/>
            <person name="Shi Y."/>
            <person name="Ning Z."/>
            <person name="Chen S."/>
        </authorList>
    </citation>
    <scope>NUCLEOTIDE SEQUENCE [LARGE SCALE GENOMIC DNA]</scope>
    <source>
        <strain evidence="11">cv. PC099</strain>
    </source>
</reference>
<dbReference type="Pfam" id="PF00931">
    <property type="entry name" value="NB-ARC"/>
    <property type="match status" value="1"/>
</dbReference>
<dbReference type="InterPro" id="IPR036388">
    <property type="entry name" value="WH-like_DNA-bd_sf"/>
</dbReference>
<feature type="domain" description="NB-ARC" evidence="7">
    <location>
        <begin position="161"/>
        <end position="324"/>
    </location>
</feature>
<dbReference type="SUPFAM" id="SSF52540">
    <property type="entry name" value="P-loop containing nucleoside triphosphate hydrolases"/>
    <property type="match status" value="1"/>
</dbReference>
<feature type="domain" description="Disease resistance N-terminal" evidence="8">
    <location>
        <begin position="9"/>
        <end position="94"/>
    </location>
</feature>
<dbReference type="Gene3D" id="3.40.50.300">
    <property type="entry name" value="P-loop containing nucleotide triphosphate hydrolases"/>
    <property type="match status" value="1"/>
</dbReference>
<evidence type="ECO:0000259" key="8">
    <source>
        <dbReference type="Pfam" id="PF18052"/>
    </source>
</evidence>
<keyword evidence="11" id="KW-1185">Reference proteome</keyword>
<dbReference type="Gene3D" id="1.20.5.4130">
    <property type="match status" value="1"/>
</dbReference>
<evidence type="ECO:0000256" key="6">
    <source>
        <dbReference type="ARBA" id="ARBA00022840"/>
    </source>
</evidence>
<dbReference type="PANTHER" id="PTHR23155:SF1193">
    <property type="entry name" value="DISEASE RESISTANCE PROTEIN RPP13-RELATED"/>
    <property type="match status" value="1"/>
</dbReference>
<dbReference type="InterPro" id="IPR032675">
    <property type="entry name" value="LRR_dom_sf"/>
</dbReference>
<keyword evidence="5" id="KW-0611">Plant defense</keyword>
<dbReference type="Pfam" id="PF23559">
    <property type="entry name" value="WHD_DRP"/>
    <property type="match status" value="1"/>
</dbReference>
<dbReference type="PRINTS" id="PR00364">
    <property type="entry name" value="DISEASERSIST"/>
</dbReference>
<evidence type="ECO:0000256" key="2">
    <source>
        <dbReference type="ARBA" id="ARBA00022614"/>
    </source>
</evidence>
<dbReference type="InterPro" id="IPR042197">
    <property type="entry name" value="Apaf_helical"/>
</dbReference>
<evidence type="ECO:0000259" key="9">
    <source>
        <dbReference type="Pfam" id="PF23559"/>
    </source>
</evidence>
<dbReference type="GO" id="GO:0051607">
    <property type="term" value="P:defense response to virus"/>
    <property type="evidence" value="ECO:0007669"/>
    <property type="project" value="UniProtKB-ARBA"/>
</dbReference>
<dbReference type="Gene3D" id="3.80.10.10">
    <property type="entry name" value="Ribonuclease Inhibitor"/>
    <property type="match status" value="1"/>
</dbReference>
<dbReference type="AlphaFoldDB" id="A0AAD4IQ50"/>